<gene>
    <name evidence="1" type="ORF">O3303_12795</name>
</gene>
<evidence type="ECO:0000313" key="1">
    <source>
        <dbReference type="EMBL" id="WBA40699.1"/>
    </source>
</evidence>
<evidence type="ECO:0008006" key="3">
    <source>
        <dbReference type="Google" id="ProtNLM"/>
    </source>
</evidence>
<accession>A0ABY7LJU2</accession>
<evidence type="ECO:0000313" key="2">
    <source>
        <dbReference type="Proteomes" id="UP001211005"/>
    </source>
</evidence>
<sequence length="161" mass="17601">MKYIIDTNVPLTANGVSSAGPACVLAASERILATQNQIIVLDDEFNIISEYQNKLSSSGQPGPGDAFLKWVLQNRANPLRCETIALNCNEDGSYSDFPDDEGLDKFDLSDRKFVALAIAHAGNPPIVNATDTDWYIHIEALERCGISVEFLCMSEMEKSKG</sequence>
<name>A0ABY7LJU2_9BACT</name>
<proteinExistence type="predicted"/>
<dbReference type="EMBL" id="CP114767">
    <property type="protein sequence ID" value="WBA40699.1"/>
    <property type="molecule type" value="Genomic_DNA"/>
</dbReference>
<reference evidence="1 2" key="1">
    <citation type="submission" date="2022-12" db="EMBL/GenBank/DDBJ databases">
        <title>Hymenobacter canadensis sp. nov. isolated from lake water of the Cambridge Bay, Canada.</title>
        <authorList>
            <person name="Kim W.H."/>
            <person name="Lee Y.M."/>
        </authorList>
    </citation>
    <scope>NUCLEOTIDE SEQUENCE [LARGE SCALE GENOMIC DNA]</scope>
    <source>
        <strain evidence="1 2">PAMC 29467</strain>
    </source>
</reference>
<dbReference type="RefSeq" id="WP_269558785.1">
    <property type="nucleotide sequence ID" value="NZ_CP114767.1"/>
</dbReference>
<protein>
    <recommendedName>
        <fullName evidence="3">PIN domain-containing protein</fullName>
    </recommendedName>
</protein>
<organism evidence="1 2">
    <name type="scientific">Hymenobacter canadensis</name>
    <dbReference type="NCBI Taxonomy" id="2999067"/>
    <lineage>
        <taxon>Bacteria</taxon>
        <taxon>Pseudomonadati</taxon>
        <taxon>Bacteroidota</taxon>
        <taxon>Cytophagia</taxon>
        <taxon>Cytophagales</taxon>
        <taxon>Hymenobacteraceae</taxon>
        <taxon>Hymenobacter</taxon>
    </lineage>
</organism>
<keyword evidence="2" id="KW-1185">Reference proteome</keyword>
<dbReference type="Proteomes" id="UP001211005">
    <property type="component" value="Chromosome"/>
</dbReference>